<keyword evidence="9" id="KW-1185">Reference proteome</keyword>
<feature type="domain" description="Type II methyltransferase M.TaqI-like" evidence="7">
    <location>
        <begin position="144"/>
        <end position="229"/>
    </location>
</feature>
<dbReference type="InterPro" id="IPR029063">
    <property type="entry name" value="SAM-dependent_MTases_sf"/>
</dbReference>
<accession>A0A6N4SR25</accession>
<dbReference type="InterPro" id="IPR011639">
    <property type="entry name" value="MethylTrfase_TaqI-like_dom"/>
</dbReference>
<dbReference type="GO" id="GO:0032259">
    <property type="term" value="P:methylation"/>
    <property type="evidence" value="ECO:0007669"/>
    <property type="project" value="UniProtKB-KW"/>
</dbReference>
<dbReference type="Proteomes" id="UP000001822">
    <property type="component" value="Chromosome"/>
</dbReference>
<reference evidence="8 9" key="1">
    <citation type="journal article" date="2007" name="Appl. Environ. Microbiol.">
        <title>Genome sequence of the cellulolytic gliding bacterium Cytophaga hutchinsonii.</title>
        <authorList>
            <person name="Xie G."/>
            <person name="Bruce D.C."/>
            <person name="Challacombe J.F."/>
            <person name="Chertkov O."/>
            <person name="Detter J.C."/>
            <person name="Gilna P."/>
            <person name="Han C.S."/>
            <person name="Lucas S."/>
            <person name="Misra M."/>
            <person name="Myers G.L."/>
            <person name="Richardson P."/>
            <person name="Tapia R."/>
            <person name="Thayer N."/>
            <person name="Thompson L.S."/>
            <person name="Brettin T.S."/>
            <person name="Henrissat B."/>
            <person name="Wilson D.B."/>
            <person name="McBride M.J."/>
        </authorList>
    </citation>
    <scope>NUCLEOTIDE SEQUENCE [LARGE SCALE GENOMIC DNA]</scope>
    <source>
        <strain evidence="9">ATCC 33406 / DSM 1761 / CIP 103989 / NBRC 15051 / NCIMB 9469 / D465</strain>
    </source>
</reference>
<keyword evidence="3 8" id="KW-0808">Transferase</keyword>
<protein>
    <recommendedName>
        <fullName evidence="1">site-specific DNA-methyltransferase (adenine-specific)</fullName>
        <ecNumber evidence="1">2.1.1.72</ecNumber>
    </recommendedName>
</protein>
<dbReference type="GO" id="GO:0009007">
    <property type="term" value="F:site-specific DNA-methyltransferase (adenine-specific) activity"/>
    <property type="evidence" value="ECO:0007669"/>
    <property type="project" value="UniProtKB-EC"/>
</dbReference>
<evidence type="ECO:0000256" key="5">
    <source>
        <dbReference type="ARBA" id="ARBA00047942"/>
    </source>
</evidence>
<comment type="catalytic activity">
    <reaction evidence="5">
        <text>a 2'-deoxyadenosine in DNA + S-adenosyl-L-methionine = an N(6)-methyl-2'-deoxyadenosine in DNA + S-adenosyl-L-homocysteine + H(+)</text>
        <dbReference type="Rhea" id="RHEA:15197"/>
        <dbReference type="Rhea" id="RHEA-COMP:12418"/>
        <dbReference type="Rhea" id="RHEA-COMP:12419"/>
        <dbReference type="ChEBI" id="CHEBI:15378"/>
        <dbReference type="ChEBI" id="CHEBI:57856"/>
        <dbReference type="ChEBI" id="CHEBI:59789"/>
        <dbReference type="ChEBI" id="CHEBI:90615"/>
        <dbReference type="ChEBI" id="CHEBI:90616"/>
        <dbReference type="EC" id="2.1.1.72"/>
    </reaction>
</comment>
<organism evidence="8 9">
    <name type="scientific">Cytophaga hutchinsonii (strain ATCC 33406 / DSM 1761 / CIP 103989 / NBRC 15051 / NCIMB 9469 / D465)</name>
    <dbReference type="NCBI Taxonomy" id="269798"/>
    <lineage>
        <taxon>Bacteria</taxon>
        <taxon>Pseudomonadati</taxon>
        <taxon>Bacteroidota</taxon>
        <taxon>Cytophagia</taxon>
        <taxon>Cytophagales</taxon>
        <taxon>Cytophagaceae</taxon>
        <taxon>Cytophaga</taxon>
    </lineage>
</organism>
<keyword evidence="6" id="KW-1133">Transmembrane helix</keyword>
<dbReference type="GO" id="GO:0003676">
    <property type="term" value="F:nucleic acid binding"/>
    <property type="evidence" value="ECO:0007669"/>
    <property type="project" value="InterPro"/>
</dbReference>
<sequence>MKMKDQVSLNKRIEQFLLENKLSEKTLSPEEIEFIQTYEGSGGQASKGATGEGLLHEFYTPDYVVELLWELAKRFGYDGGNILEPSIATGRMLKYAPKEATCVGFEINAVSAEIARLTYPNAIIHKGFFETAFLEAPRFTKRIQKGITWIKEYPFSLVIGNPPYGKYKNAYSSYFPSPAMAQIEMFFIYYGLLLLKSGGLLIYVISSNFLRNGNTYDKAKLEIEKIAVIEDAYRLPPVFKSSQVPVDIIVLRKK</sequence>
<keyword evidence="4" id="KW-0949">S-adenosyl-L-methionine</keyword>
<dbReference type="PROSITE" id="PS00092">
    <property type="entry name" value="N6_MTASE"/>
    <property type="match status" value="1"/>
</dbReference>
<gene>
    <name evidence="8" type="primary">dpn</name>
    <name evidence="8" type="ordered locus">CHU_1468</name>
</gene>
<dbReference type="KEGG" id="chu:CHU_1468"/>
<dbReference type="PANTHER" id="PTHR33841:SF1">
    <property type="entry name" value="DNA METHYLTRANSFERASE A"/>
    <property type="match status" value="1"/>
</dbReference>
<dbReference type="PANTHER" id="PTHR33841">
    <property type="entry name" value="DNA METHYLTRANSFERASE YEEA-RELATED"/>
    <property type="match status" value="1"/>
</dbReference>
<dbReference type="EMBL" id="CP000383">
    <property type="protein sequence ID" value="ABG58739.1"/>
    <property type="molecule type" value="Genomic_DNA"/>
</dbReference>
<dbReference type="InterPro" id="IPR002052">
    <property type="entry name" value="DNA_methylase_N6_adenine_CS"/>
</dbReference>
<dbReference type="AlphaFoldDB" id="A0A6N4SR25"/>
<proteinExistence type="predicted"/>
<feature type="transmembrane region" description="Helical" evidence="6">
    <location>
        <begin position="187"/>
        <end position="210"/>
    </location>
</feature>
<dbReference type="GO" id="GO:0006304">
    <property type="term" value="P:DNA modification"/>
    <property type="evidence" value="ECO:0007669"/>
    <property type="project" value="InterPro"/>
</dbReference>
<dbReference type="SUPFAM" id="SSF53335">
    <property type="entry name" value="S-adenosyl-L-methionine-dependent methyltransferases"/>
    <property type="match status" value="1"/>
</dbReference>
<evidence type="ECO:0000256" key="2">
    <source>
        <dbReference type="ARBA" id="ARBA00022603"/>
    </source>
</evidence>
<evidence type="ECO:0000256" key="6">
    <source>
        <dbReference type="SAM" id="Phobius"/>
    </source>
</evidence>
<evidence type="ECO:0000256" key="3">
    <source>
        <dbReference type="ARBA" id="ARBA00022679"/>
    </source>
</evidence>
<dbReference type="PRINTS" id="PR00507">
    <property type="entry name" value="N12N6MTFRASE"/>
</dbReference>
<keyword evidence="6" id="KW-0472">Membrane</keyword>
<evidence type="ECO:0000313" key="9">
    <source>
        <dbReference type="Proteomes" id="UP000001822"/>
    </source>
</evidence>
<evidence type="ECO:0000259" key="7">
    <source>
        <dbReference type="Pfam" id="PF07669"/>
    </source>
</evidence>
<evidence type="ECO:0000256" key="4">
    <source>
        <dbReference type="ARBA" id="ARBA00022691"/>
    </source>
</evidence>
<dbReference type="EC" id="2.1.1.72" evidence="1"/>
<name>A0A6N4SR25_CYTH3</name>
<dbReference type="InterPro" id="IPR050953">
    <property type="entry name" value="N4_N6_ade-DNA_methylase"/>
</dbReference>
<evidence type="ECO:0000313" key="8">
    <source>
        <dbReference type="EMBL" id="ABG58739.1"/>
    </source>
</evidence>
<evidence type="ECO:0000256" key="1">
    <source>
        <dbReference type="ARBA" id="ARBA00011900"/>
    </source>
</evidence>
<keyword evidence="2 8" id="KW-0489">Methyltransferase</keyword>
<dbReference type="Pfam" id="PF07669">
    <property type="entry name" value="Eco57I"/>
    <property type="match status" value="1"/>
</dbReference>
<keyword evidence="6" id="KW-0812">Transmembrane</keyword>
<dbReference type="Gene3D" id="3.40.50.150">
    <property type="entry name" value="Vaccinia Virus protein VP39"/>
    <property type="match status" value="1"/>
</dbReference>